<evidence type="ECO:0000313" key="1">
    <source>
        <dbReference type="EMBL" id="KAG0445092.1"/>
    </source>
</evidence>
<gene>
    <name evidence="1" type="ORF">HPB47_023761</name>
</gene>
<reference evidence="1 2" key="1">
    <citation type="journal article" date="2020" name="Cell">
        <title>Large-Scale Comparative Analyses of Tick Genomes Elucidate Their Genetic Diversity and Vector Capacities.</title>
        <authorList>
            <consortium name="Tick Genome and Microbiome Consortium (TIGMIC)"/>
            <person name="Jia N."/>
            <person name="Wang J."/>
            <person name="Shi W."/>
            <person name="Du L."/>
            <person name="Sun Y."/>
            <person name="Zhan W."/>
            <person name="Jiang J.F."/>
            <person name="Wang Q."/>
            <person name="Zhang B."/>
            <person name="Ji P."/>
            <person name="Bell-Sakyi L."/>
            <person name="Cui X.M."/>
            <person name="Yuan T.T."/>
            <person name="Jiang B.G."/>
            <person name="Yang W.F."/>
            <person name="Lam T.T."/>
            <person name="Chang Q.C."/>
            <person name="Ding S.J."/>
            <person name="Wang X.J."/>
            <person name="Zhu J.G."/>
            <person name="Ruan X.D."/>
            <person name="Zhao L."/>
            <person name="Wei J.T."/>
            <person name="Ye R.Z."/>
            <person name="Que T.C."/>
            <person name="Du C.H."/>
            <person name="Zhou Y.H."/>
            <person name="Cheng J.X."/>
            <person name="Dai P.F."/>
            <person name="Guo W.B."/>
            <person name="Han X.H."/>
            <person name="Huang E.J."/>
            <person name="Li L.F."/>
            <person name="Wei W."/>
            <person name="Gao Y.C."/>
            <person name="Liu J.Z."/>
            <person name="Shao H.Z."/>
            <person name="Wang X."/>
            <person name="Wang C.C."/>
            <person name="Yang T.C."/>
            <person name="Huo Q.B."/>
            <person name="Li W."/>
            <person name="Chen H.Y."/>
            <person name="Chen S.E."/>
            <person name="Zhou L.G."/>
            <person name="Ni X.B."/>
            <person name="Tian J.H."/>
            <person name="Sheng Y."/>
            <person name="Liu T."/>
            <person name="Pan Y.S."/>
            <person name="Xia L.Y."/>
            <person name="Li J."/>
            <person name="Zhao F."/>
            <person name="Cao W.C."/>
        </authorList>
    </citation>
    <scope>NUCLEOTIDE SEQUENCE [LARGE SCALE GENOMIC DNA]</scope>
    <source>
        <strain evidence="1">Iper-2018</strain>
    </source>
</reference>
<name>A0AC60R2R2_IXOPE</name>
<evidence type="ECO:0000313" key="2">
    <source>
        <dbReference type="Proteomes" id="UP000805193"/>
    </source>
</evidence>
<protein>
    <submittedName>
        <fullName evidence="1">Uncharacterized protein</fullName>
    </submittedName>
</protein>
<sequence length="131" mass="15195">MPGTEPSRLGLAGRAGGWVVEQRTECSPVKARPSSAKVLVRPCQEPNPAVWSPLAEWLRAALRQLFFVIDYVHNVKYIRNNWRNQKNDRLCFYFPEFEEPTGEHMLQVSFETTRVDYNLICEQVLRYGHSV</sequence>
<keyword evidence="2" id="KW-1185">Reference proteome</keyword>
<dbReference type="EMBL" id="JABSTQ010000941">
    <property type="protein sequence ID" value="KAG0445092.1"/>
    <property type="molecule type" value="Genomic_DNA"/>
</dbReference>
<comment type="caution">
    <text evidence="1">The sequence shown here is derived from an EMBL/GenBank/DDBJ whole genome shotgun (WGS) entry which is preliminary data.</text>
</comment>
<dbReference type="Proteomes" id="UP000805193">
    <property type="component" value="Unassembled WGS sequence"/>
</dbReference>
<accession>A0AC60R2R2</accession>
<organism evidence="1 2">
    <name type="scientific">Ixodes persulcatus</name>
    <name type="common">Taiga tick</name>
    <dbReference type="NCBI Taxonomy" id="34615"/>
    <lineage>
        <taxon>Eukaryota</taxon>
        <taxon>Metazoa</taxon>
        <taxon>Ecdysozoa</taxon>
        <taxon>Arthropoda</taxon>
        <taxon>Chelicerata</taxon>
        <taxon>Arachnida</taxon>
        <taxon>Acari</taxon>
        <taxon>Parasitiformes</taxon>
        <taxon>Ixodida</taxon>
        <taxon>Ixodoidea</taxon>
        <taxon>Ixodidae</taxon>
        <taxon>Ixodinae</taxon>
        <taxon>Ixodes</taxon>
    </lineage>
</organism>
<proteinExistence type="predicted"/>